<dbReference type="Gene3D" id="1.10.10.10">
    <property type="entry name" value="Winged helix-like DNA-binding domain superfamily/Winged helix DNA-binding domain"/>
    <property type="match status" value="1"/>
</dbReference>
<protein>
    <submittedName>
        <fullName evidence="2">ROK family transcriptional regulator</fullName>
    </submittedName>
</protein>
<dbReference type="Proteomes" id="UP001221217">
    <property type="component" value="Unassembled WGS sequence"/>
</dbReference>
<evidence type="ECO:0000313" key="3">
    <source>
        <dbReference type="Proteomes" id="UP001221217"/>
    </source>
</evidence>
<dbReference type="AlphaFoldDB" id="A0AAJ1II74"/>
<dbReference type="PANTHER" id="PTHR18964:SF149">
    <property type="entry name" value="BIFUNCTIONAL UDP-N-ACETYLGLUCOSAMINE 2-EPIMERASE_N-ACETYLMANNOSAMINE KINASE"/>
    <property type="match status" value="1"/>
</dbReference>
<dbReference type="PANTHER" id="PTHR18964">
    <property type="entry name" value="ROK (REPRESSOR, ORF, KINASE) FAMILY"/>
    <property type="match status" value="1"/>
</dbReference>
<reference evidence="2 3" key="1">
    <citation type="submission" date="2022-12" db="EMBL/GenBank/DDBJ databases">
        <title>Metagenome assembled genome from gulf of manar.</title>
        <authorList>
            <person name="Kohli P."/>
            <person name="Pk S."/>
            <person name="Venkata Ramana C."/>
            <person name="Sasikala C."/>
        </authorList>
    </citation>
    <scope>NUCLEOTIDE SEQUENCE [LARGE SCALE GENOMIC DNA]</scope>
    <source>
        <strain evidence="2">JB008</strain>
    </source>
</reference>
<dbReference type="InterPro" id="IPR043129">
    <property type="entry name" value="ATPase_NBD"/>
</dbReference>
<dbReference type="Pfam" id="PF00480">
    <property type="entry name" value="ROK"/>
    <property type="match status" value="1"/>
</dbReference>
<organism evidence="2 3">
    <name type="scientific">Candidatus Thalassospirochaeta sargassi</name>
    <dbReference type="NCBI Taxonomy" id="3119039"/>
    <lineage>
        <taxon>Bacteria</taxon>
        <taxon>Pseudomonadati</taxon>
        <taxon>Spirochaetota</taxon>
        <taxon>Spirochaetia</taxon>
        <taxon>Spirochaetales</taxon>
        <taxon>Spirochaetaceae</taxon>
        <taxon>Candidatus Thalassospirochaeta</taxon>
    </lineage>
</organism>
<name>A0AAJ1II74_9SPIO</name>
<evidence type="ECO:0000313" key="2">
    <source>
        <dbReference type="EMBL" id="MDC7228417.1"/>
    </source>
</evidence>
<dbReference type="SUPFAM" id="SSF53067">
    <property type="entry name" value="Actin-like ATPase domain"/>
    <property type="match status" value="1"/>
</dbReference>
<comment type="caution">
    <text evidence="2">The sequence shown here is derived from an EMBL/GenBank/DDBJ whole genome shotgun (WGS) entry which is preliminary data.</text>
</comment>
<dbReference type="InterPro" id="IPR036388">
    <property type="entry name" value="WH-like_DNA-bd_sf"/>
</dbReference>
<dbReference type="EMBL" id="JAQQAL010000046">
    <property type="protein sequence ID" value="MDC7228417.1"/>
    <property type="molecule type" value="Genomic_DNA"/>
</dbReference>
<dbReference type="InterPro" id="IPR036390">
    <property type="entry name" value="WH_DNA-bd_sf"/>
</dbReference>
<dbReference type="Gene3D" id="3.30.420.40">
    <property type="match status" value="2"/>
</dbReference>
<dbReference type="SUPFAM" id="SSF46785">
    <property type="entry name" value="Winged helix' DNA-binding domain"/>
    <property type="match status" value="1"/>
</dbReference>
<comment type="similarity">
    <text evidence="1">Belongs to the ROK (NagC/XylR) family.</text>
</comment>
<proteinExistence type="inferred from homology"/>
<accession>A0AAJ1II74</accession>
<gene>
    <name evidence="2" type="ORF">PQJ61_16770</name>
</gene>
<evidence type="ECO:0000256" key="1">
    <source>
        <dbReference type="ARBA" id="ARBA00006479"/>
    </source>
</evidence>
<sequence>MKKPKNAVYMKQDNRKHILNIIHGKQISRADLARQTGLTRAAISGIVDDLINQGIVIETGVKDSANGRKPVKLGLNVEYLYALGVNIRYDRCIVGLSDINGSIIEEDVLDFSEIKNSDEGIRLIAASLRHIIENNINAQLILGLGISSPGPVDIYSGVILNPPKLEMWRGVHIVEKLKQEFDFPIFLDRDAVGAALMEKIYGKGRKYRNFIQIEITNNGIGCGIVINNKIYRGVDGLGGEFGHMSIDFNGKKCRCGNVGCIEGLASIEAVMKNLEETGLKADNWPDVVIKSKDDEVFVEVIRQEARYLGLGIVNVMNLFELEAVILSGEVVFEPYLLITELRQFINQRSITRDMKTIDVLVSEKDYNLHSVPSATTVLEKFFSGKLMEF</sequence>
<dbReference type="InterPro" id="IPR000600">
    <property type="entry name" value="ROK"/>
</dbReference>